<dbReference type="EMBL" id="KV425893">
    <property type="protein sequence ID" value="KZW01565.1"/>
    <property type="molecule type" value="Genomic_DNA"/>
</dbReference>
<keyword evidence="2" id="KW-1185">Reference proteome</keyword>
<evidence type="ECO:0008006" key="3">
    <source>
        <dbReference type="Google" id="ProtNLM"/>
    </source>
</evidence>
<sequence length="282" mass="31417">MLCKEHAYASTSKARDQLPLFSCLRAKLNRMSRGARDSSAVAGNISSSMRDNYAGGVSEYYTKVASSYRNPHLPGVRACVTAFLSLWWEREQAQEQQLEGCRVLDMACGSGEVTICVREWETAAKASSNSTPAPTTTQPLIPARRRRRIPTIPTSFAFEVTATDPYTAEAFRARTASDCLELSFEDIANGELPGDDTFDLVFVSFALHLVPDASGLFALLWALSSRARWLVVIGPHKKPEVKDGWGWTRWDLATWQAALDSRVQDTVLERVHLRVYRSLNLP</sequence>
<evidence type="ECO:0000313" key="2">
    <source>
        <dbReference type="Proteomes" id="UP000077266"/>
    </source>
</evidence>
<dbReference type="InterPro" id="IPR029063">
    <property type="entry name" value="SAM-dependent_MTases_sf"/>
</dbReference>
<proteinExistence type="predicted"/>
<dbReference type="InParanoid" id="A0A165P2W8"/>
<dbReference type="AlphaFoldDB" id="A0A165P2W8"/>
<reference evidence="1 2" key="1">
    <citation type="journal article" date="2016" name="Mol. Biol. Evol.">
        <title>Comparative Genomics of Early-Diverging Mushroom-Forming Fungi Provides Insights into the Origins of Lignocellulose Decay Capabilities.</title>
        <authorList>
            <person name="Nagy L.G."/>
            <person name="Riley R."/>
            <person name="Tritt A."/>
            <person name="Adam C."/>
            <person name="Daum C."/>
            <person name="Floudas D."/>
            <person name="Sun H."/>
            <person name="Yadav J.S."/>
            <person name="Pangilinan J."/>
            <person name="Larsson K.H."/>
            <person name="Matsuura K."/>
            <person name="Barry K."/>
            <person name="Labutti K."/>
            <person name="Kuo R."/>
            <person name="Ohm R.A."/>
            <person name="Bhattacharya S.S."/>
            <person name="Shirouzu T."/>
            <person name="Yoshinaga Y."/>
            <person name="Martin F.M."/>
            <person name="Grigoriev I.V."/>
            <person name="Hibbett D.S."/>
        </authorList>
    </citation>
    <scope>NUCLEOTIDE SEQUENCE [LARGE SCALE GENOMIC DNA]</scope>
    <source>
        <strain evidence="1 2">HHB12029</strain>
    </source>
</reference>
<dbReference type="SUPFAM" id="SSF53335">
    <property type="entry name" value="S-adenosyl-L-methionine-dependent methyltransferases"/>
    <property type="match status" value="1"/>
</dbReference>
<dbReference type="Gene3D" id="3.40.50.150">
    <property type="entry name" value="Vaccinia Virus protein VP39"/>
    <property type="match status" value="1"/>
</dbReference>
<protein>
    <recommendedName>
        <fullName evidence="3">Methyltransferase domain-containing protein</fullName>
    </recommendedName>
</protein>
<dbReference type="OrthoDB" id="66144at2759"/>
<accession>A0A165P2W8</accession>
<organism evidence="1 2">
    <name type="scientific">Exidia glandulosa HHB12029</name>
    <dbReference type="NCBI Taxonomy" id="1314781"/>
    <lineage>
        <taxon>Eukaryota</taxon>
        <taxon>Fungi</taxon>
        <taxon>Dikarya</taxon>
        <taxon>Basidiomycota</taxon>
        <taxon>Agaricomycotina</taxon>
        <taxon>Agaricomycetes</taxon>
        <taxon>Auriculariales</taxon>
        <taxon>Exidiaceae</taxon>
        <taxon>Exidia</taxon>
    </lineage>
</organism>
<name>A0A165P2W8_EXIGL</name>
<gene>
    <name evidence="1" type="ORF">EXIGLDRAFT_65870</name>
</gene>
<dbReference type="Proteomes" id="UP000077266">
    <property type="component" value="Unassembled WGS sequence"/>
</dbReference>
<evidence type="ECO:0000313" key="1">
    <source>
        <dbReference type="EMBL" id="KZW01565.1"/>
    </source>
</evidence>